<feature type="domain" description="N-acetyltransferase" evidence="1">
    <location>
        <begin position="21"/>
        <end position="176"/>
    </location>
</feature>
<proteinExistence type="predicted"/>
<dbReference type="GO" id="GO:0016747">
    <property type="term" value="F:acyltransferase activity, transferring groups other than amino-acyl groups"/>
    <property type="evidence" value="ECO:0007669"/>
    <property type="project" value="InterPro"/>
</dbReference>
<dbReference type="PANTHER" id="PTHR43792">
    <property type="entry name" value="GNAT FAMILY, PUTATIVE (AFU_ORTHOLOGUE AFUA_3G00765)-RELATED-RELATED"/>
    <property type="match status" value="1"/>
</dbReference>
<dbReference type="Pfam" id="PF13302">
    <property type="entry name" value="Acetyltransf_3"/>
    <property type="match status" value="1"/>
</dbReference>
<dbReference type="PROSITE" id="PS51186">
    <property type="entry name" value="GNAT"/>
    <property type="match status" value="1"/>
</dbReference>
<keyword evidence="3" id="KW-1185">Reference proteome</keyword>
<dbReference type="EMBL" id="LYBM01000025">
    <property type="protein sequence ID" value="ODA32260.1"/>
    <property type="molecule type" value="Genomic_DNA"/>
</dbReference>
<dbReference type="Proteomes" id="UP000094936">
    <property type="component" value="Unassembled WGS sequence"/>
</dbReference>
<name>A0A1C3EGA2_9GAMM</name>
<dbReference type="InterPro" id="IPR051531">
    <property type="entry name" value="N-acetyltransferase"/>
</dbReference>
<keyword evidence="2" id="KW-0808">Transferase</keyword>
<dbReference type="STRING" id="1080227.A8L45_13795"/>
<dbReference type="InterPro" id="IPR016181">
    <property type="entry name" value="Acyl_CoA_acyltransferase"/>
</dbReference>
<dbReference type="SUPFAM" id="SSF55729">
    <property type="entry name" value="Acyl-CoA N-acyltransferases (Nat)"/>
    <property type="match status" value="1"/>
</dbReference>
<protein>
    <submittedName>
        <fullName evidence="2">GNAT family acetyltransferase</fullName>
    </submittedName>
</protein>
<gene>
    <name evidence="2" type="ORF">A8L45_13795</name>
</gene>
<dbReference type="PANTHER" id="PTHR43792:SF1">
    <property type="entry name" value="N-ACETYLTRANSFERASE DOMAIN-CONTAINING PROTEIN"/>
    <property type="match status" value="1"/>
</dbReference>
<dbReference type="InterPro" id="IPR000182">
    <property type="entry name" value="GNAT_dom"/>
</dbReference>
<evidence type="ECO:0000259" key="1">
    <source>
        <dbReference type="PROSITE" id="PS51186"/>
    </source>
</evidence>
<evidence type="ECO:0000313" key="2">
    <source>
        <dbReference type="EMBL" id="ODA32260.1"/>
    </source>
</evidence>
<comment type="caution">
    <text evidence="2">The sequence shown here is derived from an EMBL/GenBank/DDBJ whole genome shotgun (WGS) entry which is preliminary data.</text>
</comment>
<evidence type="ECO:0000313" key="3">
    <source>
        <dbReference type="Proteomes" id="UP000094936"/>
    </source>
</evidence>
<reference evidence="2 3" key="1">
    <citation type="submission" date="2016-05" db="EMBL/GenBank/DDBJ databases">
        <title>Genomic Taxonomy of the Vibrionaceae.</title>
        <authorList>
            <person name="Gomez-Gil B."/>
            <person name="Enciso-Ibarra J."/>
        </authorList>
    </citation>
    <scope>NUCLEOTIDE SEQUENCE [LARGE SCALE GENOMIC DNA]</scope>
    <source>
        <strain evidence="2 3">CAIM 1920</strain>
    </source>
</reference>
<dbReference type="AlphaFoldDB" id="A0A1C3EGA2"/>
<organism evidence="2 3">
    <name type="scientific">Veronia pacifica</name>
    <dbReference type="NCBI Taxonomy" id="1080227"/>
    <lineage>
        <taxon>Bacteria</taxon>
        <taxon>Pseudomonadati</taxon>
        <taxon>Pseudomonadota</taxon>
        <taxon>Gammaproteobacteria</taxon>
        <taxon>Vibrionales</taxon>
        <taxon>Vibrionaceae</taxon>
        <taxon>Veronia</taxon>
    </lineage>
</organism>
<accession>A0A1C3EGA2</accession>
<sequence length="178" mass="20127">MRTVPIQQAHRVKAEIESSKTILKTLTADDTNDLMNIYGDPDTMEFGSDPVFTSQDMVEQLLKSIADFEKNGFSYEWGIVEKETQRVIGTCGLHSFTPCRTRCEVGCLLNSDYWRLGYMSDALTALFSHAASIDITELVADIDSKNTRSIGLFTKLGFIRQPSSYLYILPLRHAMRDK</sequence>
<dbReference type="Gene3D" id="3.40.630.30">
    <property type="match status" value="1"/>
</dbReference>